<sequence>MSLKTTPLRNAIVIALAATSTAPAFAQEAGDNTTNLDRIEITGSRIRQASVESAQPVVALNRAEIEKKGYVNVADILQDVTAAGSPSMSRASSLTSSRDFGGMNVSLRNFGPERTLVLIDGRRMGISAGGYADLATIPSAIVERVEVLTDGASALYGSDAIAGVVNIITRKNFDGGEASVYVGQYGEGDGQKRSYNATFGKTFERGWISVGAERTKEDEVLGSEREFSRYPGGPRHADDIKALNTNTQWGTVTVGGKGLTVGPGGDPRAVGNFHAPNRADGANTKTNMSLLTSLEGTSVFANGGFSLTDNVRIVADALYSKRESTKHLAGYPYSVSSTQAANGTRAALSKDSMFNLWNQDVLFSRRTKELPRGTENNLETKRASVGLEGSFETGARYWDWNVNYAYNRSEGERISTGSMYQPNVNLAVGPSFMDANGVARCGTRDNVIAGCVPWNPAAPMGYTGPGSLGSKEVQDFLFTRYMDKSQTTTKVASGNISGSLFTLPAGDIMGALGFEHRSEEASYTPDMMVQKGQIAGTSGQPTNGRYSLNEA</sequence>
<dbReference type="AlphaFoldDB" id="A0A7V8FE19"/>
<dbReference type="Proteomes" id="UP000487117">
    <property type="component" value="Unassembled WGS sequence"/>
</dbReference>
<accession>A0A7V8FE19</accession>
<evidence type="ECO:0000259" key="3">
    <source>
        <dbReference type="Pfam" id="PF07715"/>
    </source>
</evidence>
<dbReference type="InterPro" id="IPR012910">
    <property type="entry name" value="Plug_dom"/>
</dbReference>
<reference evidence="5" key="1">
    <citation type="journal article" date="2020" name="MBio">
        <title>Horizontal gene transfer to a defensive symbiont with a reduced genome amongst a multipartite beetle microbiome.</title>
        <authorList>
            <person name="Waterworth S.C."/>
            <person name="Florez L.V."/>
            <person name="Rees E.R."/>
            <person name="Hertweck C."/>
            <person name="Kaltenpoth M."/>
            <person name="Kwan J.C."/>
        </authorList>
    </citation>
    <scope>NUCLEOTIDE SEQUENCE [LARGE SCALE GENOMIC DNA]</scope>
</reference>
<comment type="similarity">
    <text evidence="1">Belongs to the TonB-dependent receptor family.</text>
</comment>
<dbReference type="Pfam" id="PF07715">
    <property type="entry name" value="Plug"/>
    <property type="match status" value="1"/>
</dbReference>
<evidence type="ECO:0000313" key="4">
    <source>
        <dbReference type="EMBL" id="KAF1013537.1"/>
    </source>
</evidence>
<protein>
    <submittedName>
        <fullName evidence="4">Vitamin B12 transporter BtuB</fullName>
    </submittedName>
</protein>
<feature type="signal peptide" evidence="2">
    <location>
        <begin position="1"/>
        <end position="26"/>
    </location>
</feature>
<keyword evidence="2" id="KW-0732">Signal</keyword>
<organism evidence="4 5">
    <name type="scientific">Stenotrophomonas maltophilia</name>
    <name type="common">Pseudomonas maltophilia</name>
    <name type="synonym">Xanthomonas maltophilia</name>
    <dbReference type="NCBI Taxonomy" id="40324"/>
    <lineage>
        <taxon>Bacteria</taxon>
        <taxon>Pseudomonadati</taxon>
        <taxon>Pseudomonadota</taxon>
        <taxon>Gammaproteobacteria</taxon>
        <taxon>Lysobacterales</taxon>
        <taxon>Lysobacteraceae</taxon>
        <taxon>Stenotrophomonas</taxon>
        <taxon>Stenotrophomonas maltophilia group</taxon>
    </lineage>
</organism>
<name>A0A7V8FE19_STEMA</name>
<evidence type="ECO:0000313" key="5">
    <source>
        <dbReference type="Proteomes" id="UP000487117"/>
    </source>
</evidence>
<feature type="domain" description="TonB-dependent receptor plug" evidence="3">
    <location>
        <begin position="52"/>
        <end position="164"/>
    </location>
</feature>
<dbReference type="InterPro" id="IPR037066">
    <property type="entry name" value="Plug_dom_sf"/>
</dbReference>
<dbReference type="SUPFAM" id="SSF56935">
    <property type="entry name" value="Porins"/>
    <property type="match status" value="1"/>
</dbReference>
<dbReference type="PROSITE" id="PS52016">
    <property type="entry name" value="TONB_DEPENDENT_REC_3"/>
    <property type="match status" value="1"/>
</dbReference>
<dbReference type="EMBL" id="WNDS01000005">
    <property type="protein sequence ID" value="KAF1013537.1"/>
    <property type="molecule type" value="Genomic_DNA"/>
</dbReference>
<keyword evidence="1" id="KW-0813">Transport</keyword>
<keyword evidence="1" id="KW-0472">Membrane</keyword>
<dbReference type="PANTHER" id="PTHR47234">
    <property type="match status" value="1"/>
</dbReference>
<keyword evidence="1" id="KW-0812">Transmembrane</keyword>
<comment type="subcellular location">
    <subcellularLocation>
        <location evidence="1">Cell outer membrane</location>
        <topology evidence="1">Multi-pass membrane protein</topology>
    </subcellularLocation>
</comment>
<dbReference type="InterPro" id="IPR039426">
    <property type="entry name" value="TonB-dep_rcpt-like"/>
</dbReference>
<comment type="caution">
    <text evidence="4">The sequence shown here is derived from an EMBL/GenBank/DDBJ whole genome shotgun (WGS) entry which is preliminary data.</text>
</comment>
<dbReference type="PANTHER" id="PTHR47234:SF2">
    <property type="entry name" value="TONB-DEPENDENT RECEPTOR"/>
    <property type="match status" value="1"/>
</dbReference>
<dbReference type="GO" id="GO:0009279">
    <property type="term" value="C:cell outer membrane"/>
    <property type="evidence" value="ECO:0007669"/>
    <property type="project" value="UniProtKB-SubCell"/>
</dbReference>
<gene>
    <name evidence="4" type="primary">btuB_28</name>
    <name evidence="4" type="ORF">GAK31_03687</name>
</gene>
<proteinExistence type="inferred from homology"/>
<feature type="chain" id="PRO_5030763822" evidence="2">
    <location>
        <begin position="27"/>
        <end position="551"/>
    </location>
</feature>
<evidence type="ECO:0000256" key="2">
    <source>
        <dbReference type="SAM" id="SignalP"/>
    </source>
</evidence>
<keyword evidence="1" id="KW-0998">Cell outer membrane</keyword>
<dbReference type="Gene3D" id="2.170.130.10">
    <property type="entry name" value="TonB-dependent receptor, plug domain"/>
    <property type="match status" value="1"/>
</dbReference>
<keyword evidence="1" id="KW-1134">Transmembrane beta strand</keyword>
<evidence type="ECO:0000256" key="1">
    <source>
        <dbReference type="PROSITE-ProRule" id="PRU01360"/>
    </source>
</evidence>